<dbReference type="Gene3D" id="3.40.50.12660">
    <property type="match status" value="1"/>
</dbReference>
<dbReference type="Proteomes" id="UP000027265">
    <property type="component" value="Unassembled WGS sequence"/>
</dbReference>
<dbReference type="AlphaFoldDB" id="A0A067PVR4"/>
<keyword evidence="3" id="KW-0645">Protease</keyword>
<accession>A0A067PVR4</accession>
<keyword evidence="6" id="KW-1185">Reference proteome</keyword>
<reference evidence="6" key="1">
    <citation type="journal article" date="2014" name="Proc. Natl. Acad. Sci. U.S.A.">
        <title>Extensive sampling of basidiomycete genomes demonstrates inadequacy of the white-rot/brown-rot paradigm for wood decay fungi.</title>
        <authorList>
            <person name="Riley R."/>
            <person name="Salamov A.A."/>
            <person name="Brown D.W."/>
            <person name="Nagy L.G."/>
            <person name="Floudas D."/>
            <person name="Held B.W."/>
            <person name="Levasseur A."/>
            <person name="Lombard V."/>
            <person name="Morin E."/>
            <person name="Otillar R."/>
            <person name="Lindquist E.A."/>
            <person name="Sun H."/>
            <person name="LaButti K.M."/>
            <person name="Schmutz J."/>
            <person name="Jabbour D."/>
            <person name="Luo H."/>
            <person name="Baker S.E."/>
            <person name="Pisabarro A.G."/>
            <person name="Walton J.D."/>
            <person name="Blanchette R.A."/>
            <person name="Henrissat B."/>
            <person name="Martin F."/>
            <person name="Cullen D."/>
            <person name="Hibbett D.S."/>
            <person name="Grigoriev I.V."/>
        </authorList>
    </citation>
    <scope>NUCLEOTIDE SEQUENCE [LARGE SCALE GENOMIC DNA]</scope>
    <source>
        <strain evidence="6">MUCL 33604</strain>
    </source>
</reference>
<protein>
    <recommendedName>
        <fullName evidence="4">Peptidase C14 caspase domain-containing protein</fullName>
    </recommendedName>
</protein>
<gene>
    <name evidence="5" type="ORF">JAAARDRAFT_334383</name>
</gene>
<evidence type="ECO:0000313" key="6">
    <source>
        <dbReference type="Proteomes" id="UP000027265"/>
    </source>
</evidence>
<feature type="domain" description="Peptidase C14 caspase" evidence="4">
    <location>
        <begin position="11"/>
        <end position="205"/>
    </location>
</feature>
<dbReference type="PANTHER" id="PTHR48104">
    <property type="entry name" value="METACASPASE-4"/>
    <property type="match status" value="1"/>
</dbReference>
<evidence type="ECO:0000256" key="1">
    <source>
        <dbReference type="ARBA" id="ARBA00009005"/>
    </source>
</evidence>
<keyword evidence="3" id="KW-0378">Hydrolase</keyword>
<dbReference type="GO" id="GO:0004197">
    <property type="term" value="F:cysteine-type endopeptidase activity"/>
    <property type="evidence" value="ECO:0007669"/>
    <property type="project" value="InterPro"/>
</dbReference>
<sequence>MNWKDDSPNPKEQPTKHNMLAAMQWLVRDAKRGDSLFIHYSGHGGQSRDLDGDEVSGYDDVIFPVDSEVNGDITDDELNATLARPLPAGCRLTALFDSCHSGSILDLDYGYDSQARPSRSYVTEKFRGLKASAGEVVCWSGSVDSGTSADTVEGGVAVGAMSYTFIQQLKQQPNISYAELLESVGGILRKQFKQQPQISTSLRMDLNRPFTI</sequence>
<dbReference type="InterPro" id="IPR050452">
    <property type="entry name" value="Metacaspase"/>
</dbReference>
<keyword evidence="2" id="KW-0053">Apoptosis</keyword>
<dbReference type="EMBL" id="KL197725">
    <property type="protein sequence ID" value="KDQ55377.1"/>
    <property type="molecule type" value="Genomic_DNA"/>
</dbReference>
<dbReference type="GO" id="GO:0006915">
    <property type="term" value="P:apoptotic process"/>
    <property type="evidence" value="ECO:0007669"/>
    <property type="project" value="UniProtKB-KW"/>
</dbReference>
<dbReference type="InParanoid" id="A0A067PVR4"/>
<name>A0A067PVR4_9AGAM</name>
<proteinExistence type="inferred from homology"/>
<dbReference type="GO" id="GO:0006508">
    <property type="term" value="P:proteolysis"/>
    <property type="evidence" value="ECO:0007669"/>
    <property type="project" value="InterPro"/>
</dbReference>
<dbReference type="SUPFAM" id="SSF52129">
    <property type="entry name" value="Caspase-like"/>
    <property type="match status" value="1"/>
</dbReference>
<dbReference type="OrthoDB" id="3223806at2759"/>
<comment type="similarity">
    <text evidence="1">Belongs to the peptidase C14B family.</text>
</comment>
<dbReference type="InterPro" id="IPR029030">
    <property type="entry name" value="Caspase-like_dom_sf"/>
</dbReference>
<evidence type="ECO:0000256" key="3">
    <source>
        <dbReference type="ARBA" id="ARBA00022807"/>
    </source>
</evidence>
<dbReference type="Pfam" id="PF00656">
    <property type="entry name" value="Peptidase_C14"/>
    <property type="match status" value="1"/>
</dbReference>
<keyword evidence="3" id="KW-0788">Thiol protease</keyword>
<dbReference type="HOGENOM" id="CLU_029389_3_3_1"/>
<dbReference type="GO" id="GO:0005737">
    <property type="term" value="C:cytoplasm"/>
    <property type="evidence" value="ECO:0007669"/>
    <property type="project" value="TreeGrafter"/>
</dbReference>
<dbReference type="InterPro" id="IPR011600">
    <property type="entry name" value="Pept_C14_caspase"/>
</dbReference>
<evidence type="ECO:0000313" key="5">
    <source>
        <dbReference type="EMBL" id="KDQ55377.1"/>
    </source>
</evidence>
<evidence type="ECO:0000256" key="2">
    <source>
        <dbReference type="ARBA" id="ARBA00022703"/>
    </source>
</evidence>
<evidence type="ECO:0000259" key="4">
    <source>
        <dbReference type="Pfam" id="PF00656"/>
    </source>
</evidence>
<dbReference type="PANTHER" id="PTHR48104:SF30">
    <property type="entry name" value="METACASPASE-1"/>
    <property type="match status" value="1"/>
</dbReference>
<organism evidence="5 6">
    <name type="scientific">Jaapia argillacea MUCL 33604</name>
    <dbReference type="NCBI Taxonomy" id="933084"/>
    <lineage>
        <taxon>Eukaryota</taxon>
        <taxon>Fungi</taxon>
        <taxon>Dikarya</taxon>
        <taxon>Basidiomycota</taxon>
        <taxon>Agaricomycotina</taxon>
        <taxon>Agaricomycetes</taxon>
        <taxon>Agaricomycetidae</taxon>
        <taxon>Jaapiales</taxon>
        <taxon>Jaapiaceae</taxon>
        <taxon>Jaapia</taxon>
    </lineage>
</organism>